<reference evidence="2" key="1">
    <citation type="journal article" date="2023" name="G3 (Bethesda)">
        <title>A reference genome for the long-term kleptoplast-retaining sea slug Elysia crispata morphotype clarki.</title>
        <authorList>
            <person name="Eastman K.E."/>
            <person name="Pendleton A.L."/>
            <person name="Shaikh M.A."/>
            <person name="Suttiyut T."/>
            <person name="Ogas R."/>
            <person name="Tomko P."/>
            <person name="Gavelis G."/>
            <person name="Widhalm J.R."/>
            <person name="Wisecaver J.H."/>
        </authorList>
    </citation>
    <scope>NUCLEOTIDE SEQUENCE</scope>
    <source>
        <strain evidence="2">ECLA1</strain>
    </source>
</reference>
<organism evidence="2 3">
    <name type="scientific">Elysia crispata</name>
    <name type="common">lettuce slug</name>
    <dbReference type="NCBI Taxonomy" id="231223"/>
    <lineage>
        <taxon>Eukaryota</taxon>
        <taxon>Metazoa</taxon>
        <taxon>Spiralia</taxon>
        <taxon>Lophotrochozoa</taxon>
        <taxon>Mollusca</taxon>
        <taxon>Gastropoda</taxon>
        <taxon>Heterobranchia</taxon>
        <taxon>Euthyneura</taxon>
        <taxon>Panpulmonata</taxon>
        <taxon>Sacoglossa</taxon>
        <taxon>Placobranchoidea</taxon>
        <taxon>Plakobranchidae</taxon>
        <taxon>Elysia</taxon>
    </lineage>
</organism>
<feature type="region of interest" description="Disordered" evidence="1">
    <location>
        <begin position="1"/>
        <end position="29"/>
    </location>
</feature>
<protein>
    <submittedName>
        <fullName evidence="2">Uncharacterized protein</fullName>
    </submittedName>
</protein>
<dbReference type="EMBL" id="JAWDGP010005809">
    <property type="protein sequence ID" value="KAK3751728.1"/>
    <property type="molecule type" value="Genomic_DNA"/>
</dbReference>
<comment type="caution">
    <text evidence="2">The sequence shown here is derived from an EMBL/GenBank/DDBJ whole genome shotgun (WGS) entry which is preliminary data.</text>
</comment>
<accession>A0AAE0YPJ7</accession>
<keyword evidence="3" id="KW-1185">Reference proteome</keyword>
<evidence type="ECO:0000256" key="1">
    <source>
        <dbReference type="SAM" id="MobiDB-lite"/>
    </source>
</evidence>
<dbReference type="Proteomes" id="UP001283361">
    <property type="component" value="Unassembled WGS sequence"/>
</dbReference>
<proteinExistence type="predicted"/>
<sequence length="72" mass="7861">MTIAWAVNRRHQTLEEAGPPEATSPHTVNIVTGSTDTKIRAPRETLLPRVLVESAKTFRSVGQATQSDVTHP</sequence>
<name>A0AAE0YPJ7_9GAST</name>
<evidence type="ECO:0000313" key="3">
    <source>
        <dbReference type="Proteomes" id="UP001283361"/>
    </source>
</evidence>
<evidence type="ECO:0000313" key="2">
    <source>
        <dbReference type="EMBL" id="KAK3751728.1"/>
    </source>
</evidence>
<dbReference type="AlphaFoldDB" id="A0AAE0YPJ7"/>
<gene>
    <name evidence="2" type="ORF">RRG08_065634</name>
</gene>